<evidence type="ECO:0000256" key="2">
    <source>
        <dbReference type="ARBA" id="ARBA00006521"/>
    </source>
</evidence>
<evidence type="ECO:0000259" key="13">
    <source>
        <dbReference type="SMART" id="SM00986"/>
    </source>
</evidence>
<dbReference type="NCBIfam" id="TIGR00758">
    <property type="entry name" value="UDG_fam4"/>
    <property type="match status" value="1"/>
</dbReference>
<keyword evidence="6" id="KW-0479">Metal-binding</keyword>
<comment type="caution">
    <text evidence="14">The sequence shown here is derived from an EMBL/GenBank/DDBJ whole genome shotgun (WGS) entry which is preliminary data.</text>
</comment>
<reference evidence="14 15" key="1">
    <citation type="submission" date="2020-08" db="EMBL/GenBank/DDBJ databases">
        <title>Genomic Encyclopedia of Type Strains, Phase IV (KMG-IV): sequencing the most valuable type-strain genomes for metagenomic binning, comparative biology and taxonomic classification.</title>
        <authorList>
            <person name="Goeker M."/>
        </authorList>
    </citation>
    <scope>NUCLEOTIDE SEQUENCE [LARGE SCALE GENOMIC DNA]</scope>
    <source>
        <strain evidence="14 15">DSM 21255</strain>
    </source>
</reference>
<dbReference type="GeneID" id="93485653"/>
<comment type="catalytic activity">
    <reaction evidence="1">
        <text>Hydrolyzes single-stranded DNA or mismatched double-stranded DNA and polynucleotides, releasing free uracil.</text>
        <dbReference type="EC" id="3.2.2.27"/>
    </reaction>
</comment>
<keyword evidence="10" id="KW-0411">Iron-sulfur</keyword>
<dbReference type="OrthoDB" id="5290748at2"/>
<dbReference type="InterPro" id="IPR005273">
    <property type="entry name" value="Ura-DNA_glyco_family4"/>
</dbReference>
<dbReference type="PANTHER" id="PTHR33693">
    <property type="entry name" value="TYPE-5 URACIL-DNA GLYCOSYLASE"/>
    <property type="match status" value="1"/>
</dbReference>
<accession>A0A841R1R7</accession>
<dbReference type="EMBL" id="JACHHI010000002">
    <property type="protein sequence ID" value="MBB6477341.1"/>
    <property type="molecule type" value="Genomic_DNA"/>
</dbReference>
<dbReference type="PANTHER" id="PTHR33693:SF1">
    <property type="entry name" value="TYPE-4 URACIL-DNA GLYCOSYLASE"/>
    <property type="match status" value="1"/>
</dbReference>
<evidence type="ECO:0000256" key="6">
    <source>
        <dbReference type="ARBA" id="ARBA00022723"/>
    </source>
</evidence>
<dbReference type="InterPro" id="IPR005122">
    <property type="entry name" value="Uracil-DNA_glycosylase-like"/>
</dbReference>
<evidence type="ECO:0000256" key="11">
    <source>
        <dbReference type="ARBA" id="ARBA00023204"/>
    </source>
</evidence>
<dbReference type="InterPro" id="IPR051536">
    <property type="entry name" value="UDG_Type-4/5"/>
</dbReference>
<dbReference type="Proteomes" id="UP000591941">
    <property type="component" value="Unassembled WGS sequence"/>
</dbReference>
<dbReference type="SMART" id="SM00986">
    <property type="entry name" value="UDG"/>
    <property type="match status" value="1"/>
</dbReference>
<sequence length="251" mass="28146">MTDGTSEIDWWQDTAPTNRQTLPDSAEPFTERWYETAQHCRHCRLGAEPNRGPTGATGPIDAPLMLVGEGPGGVEDAYGVPLVGPSGQLLDRALWSVGITRDRVYVTNIVKCRPRNNRTPQAAEADICATRWLCREIALVKPHAIVALGKVALRFFAGRELGIVRSRGQWLQWMLPGTDEIYPVMPTFHPAYLLRLTGPAEKEAKWQVYYDLLAAKEKAAAAVPTYRWQAATPPDLKALFDERRQERAQRR</sequence>
<dbReference type="Pfam" id="PF03167">
    <property type="entry name" value="UDG"/>
    <property type="match status" value="1"/>
</dbReference>
<keyword evidence="7" id="KW-0227">DNA damage</keyword>
<keyword evidence="8" id="KW-0378">Hydrolase</keyword>
<organism evidence="14 15">
    <name type="scientific">Negativicoccus succinicivorans</name>
    <dbReference type="NCBI Taxonomy" id="620903"/>
    <lineage>
        <taxon>Bacteria</taxon>
        <taxon>Bacillati</taxon>
        <taxon>Bacillota</taxon>
        <taxon>Negativicutes</taxon>
        <taxon>Veillonellales</taxon>
        <taxon>Veillonellaceae</taxon>
        <taxon>Negativicoccus</taxon>
    </lineage>
</organism>
<gene>
    <name evidence="14" type="ORF">HNR45_000371</name>
</gene>
<evidence type="ECO:0000256" key="8">
    <source>
        <dbReference type="ARBA" id="ARBA00022801"/>
    </source>
</evidence>
<dbReference type="InterPro" id="IPR036895">
    <property type="entry name" value="Uracil-DNA_glycosylase-like_sf"/>
</dbReference>
<dbReference type="SMART" id="SM00987">
    <property type="entry name" value="UreE_C"/>
    <property type="match status" value="1"/>
</dbReference>
<name>A0A841R1R7_9FIRM</name>
<evidence type="ECO:0000256" key="10">
    <source>
        <dbReference type="ARBA" id="ARBA00023014"/>
    </source>
</evidence>
<evidence type="ECO:0000256" key="4">
    <source>
        <dbReference type="ARBA" id="ARBA00019403"/>
    </source>
</evidence>
<dbReference type="GO" id="GO:0004844">
    <property type="term" value="F:uracil DNA N-glycosylase activity"/>
    <property type="evidence" value="ECO:0007669"/>
    <property type="project" value="UniProtKB-EC"/>
</dbReference>
<evidence type="ECO:0000256" key="12">
    <source>
        <dbReference type="SAM" id="MobiDB-lite"/>
    </source>
</evidence>
<evidence type="ECO:0000313" key="15">
    <source>
        <dbReference type="Proteomes" id="UP000591941"/>
    </source>
</evidence>
<dbReference type="GO" id="GO:0006281">
    <property type="term" value="P:DNA repair"/>
    <property type="evidence" value="ECO:0007669"/>
    <property type="project" value="UniProtKB-KW"/>
</dbReference>
<evidence type="ECO:0000256" key="7">
    <source>
        <dbReference type="ARBA" id="ARBA00022763"/>
    </source>
</evidence>
<evidence type="ECO:0000256" key="9">
    <source>
        <dbReference type="ARBA" id="ARBA00023004"/>
    </source>
</evidence>
<dbReference type="RefSeq" id="WP_159823185.1">
    <property type="nucleotide sequence ID" value="NZ_CABWNB010000003.1"/>
</dbReference>
<dbReference type="SUPFAM" id="SSF52141">
    <property type="entry name" value="Uracil-DNA glycosylase-like"/>
    <property type="match status" value="1"/>
</dbReference>
<keyword evidence="14" id="KW-0808">Transferase</keyword>
<evidence type="ECO:0000256" key="5">
    <source>
        <dbReference type="ARBA" id="ARBA00022485"/>
    </source>
</evidence>
<keyword evidence="9" id="KW-0408">Iron</keyword>
<dbReference type="AlphaFoldDB" id="A0A841R1R7"/>
<feature type="region of interest" description="Disordered" evidence="12">
    <location>
        <begin position="1"/>
        <end position="25"/>
    </location>
</feature>
<keyword evidence="11" id="KW-0234">DNA repair</keyword>
<proteinExistence type="inferred from homology"/>
<evidence type="ECO:0000256" key="1">
    <source>
        <dbReference type="ARBA" id="ARBA00001400"/>
    </source>
</evidence>
<dbReference type="EC" id="3.2.2.27" evidence="3"/>
<feature type="domain" description="Uracil-DNA glycosylase-like" evidence="13">
    <location>
        <begin position="55"/>
        <end position="210"/>
    </location>
</feature>
<evidence type="ECO:0000256" key="3">
    <source>
        <dbReference type="ARBA" id="ARBA00012030"/>
    </source>
</evidence>
<comment type="similarity">
    <text evidence="2">Belongs to the uracil-DNA glycosylase (UDG) superfamily. Type 4 (UDGa) family.</text>
</comment>
<keyword evidence="14" id="KW-0548">Nucleotidyltransferase</keyword>
<protein>
    <recommendedName>
        <fullName evidence="4">Type-4 uracil-DNA glycosylase</fullName>
        <ecNumber evidence="3">3.2.2.27</ecNumber>
    </recommendedName>
</protein>
<feature type="compositionally biased region" description="Polar residues" evidence="12">
    <location>
        <begin position="14"/>
        <end position="23"/>
    </location>
</feature>
<evidence type="ECO:0000313" key="14">
    <source>
        <dbReference type="EMBL" id="MBB6477341.1"/>
    </source>
</evidence>
<dbReference type="GO" id="GO:0016779">
    <property type="term" value="F:nucleotidyltransferase activity"/>
    <property type="evidence" value="ECO:0007669"/>
    <property type="project" value="UniProtKB-KW"/>
</dbReference>
<keyword evidence="5" id="KW-0004">4Fe-4S</keyword>
<dbReference type="Gene3D" id="3.40.470.10">
    <property type="entry name" value="Uracil-DNA glycosylase-like domain"/>
    <property type="match status" value="1"/>
</dbReference>
<dbReference type="CDD" id="cd10030">
    <property type="entry name" value="UDG-F4_TTUDGA_SPO1dp_like"/>
    <property type="match status" value="1"/>
</dbReference>
<dbReference type="GO" id="GO:0051539">
    <property type="term" value="F:4 iron, 4 sulfur cluster binding"/>
    <property type="evidence" value="ECO:0007669"/>
    <property type="project" value="UniProtKB-KW"/>
</dbReference>
<keyword evidence="15" id="KW-1185">Reference proteome</keyword>
<dbReference type="GO" id="GO:0046872">
    <property type="term" value="F:metal ion binding"/>
    <property type="evidence" value="ECO:0007669"/>
    <property type="project" value="UniProtKB-KW"/>
</dbReference>